<dbReference type="InterPro" id="IPR005182">
    <property type="entry name" value="YdbS-like_PH"/>
</dbReference>
<keyword evidence="1" id="KW-0812">Transmembrane</keyword>
<name>A0ABQ1WS72_9FLAO</name>
<dbReference type="EMBL" id="BMIX01000008">
    <property type="protein sequence ID" value="GGG43968.1"/>
    <property type="molecule type" value="Genomic_DNA"/>
</dbReference>
<keyword evidence="1" id="KW-1133">Transmembrane helix</keyword>
<feature type="transmembrane region" description="Helical" evidence="1">
    <location>
        <begin position="38"/>
        <end position="59"/>
    </location>
</feature>
<dbReference type="Pfam" id="PF03703">
    <property type="entry name" value="bPH_2"/>
    <property type="match status" value="1"/>
</dbReference>
<accession>A0ABQ1WS72</accession>
<evidence type="ECO:0000256" key="1">
    <source>
        <dbReference type="SAM" id="Phobius"/>
    </source>
</evidence>
<keyword evidence="1" id="KW-0472">Membrane</keyword>
<organism evidence="3 4">
    <name type="scientific">Christiangramia forsetii</name>
    <dbReference type="NCBI Taxonomy" id="411153"/>
    <lineage>
        <taxon>Bacteria</taxon>
        <taxon>Pseudomonadati</taxon>
        <taxon>Bacteroidota</taxon>
        <taxon>Flavobacteriia</taxon>
        <taxon>Flavobacteriales</taxon>
        <taxon>Flavobacteriaceae</taxon>
        <taxon>Christiangramia</taxon>
    </lineage>
</organism>
<proteinExistence type="predicted"/>
<comment type="caution">
    <text evidence="3">The sequence shown here is derived from an EMBL/GenBank/DDBJ whole genome shotgun (WGS) entry which is preliminary data.</text>
</comment>
<feature type="domain" description="YdbS-like PH" evidence="2">
    <location>
        <begin position="91"/>
        <end position="168"/>
    </location>
</feature>
<dbReference type="RefSeq" id="WP_011709234.1">
    <property type="nucleotide sequence ID" value="NZ_BMIX01000008.1"/>
</dbReference>
<gene>
    <name evidence="3" type="ORF">GCM10011532_30020</name>
</gene>
<sequence>MASLNQAEFENKQLDINSLPRFTEVEFYPLDTKYLIKLNILSGIGALIVVGALIVGYFLMKEYKILILWSAILFLPLFLWLIYRNFELQKRNGYAIRERDIIFKRGFLHEKITIVPFNRVQHVSARKDLLDKFLGISSLTIFSAGGSASDVTISGLLARNAEVLKEAISKRVSSNE</sequence>
<keyword evidence="4" id="KW-1185">Reference proteome</keyword>
<evidence type="ECO:0000313" key="3">
    <source>
        <dbReference type="EMBL" id="GGG43968.1"/>
    </source>
</evidence>
<dbReference type="PANTHER" id="PTHR34473:SF3">
    <property type="entry name" value="TRANSMEMBRANE PROTEIN-RELATED"/>
    <property type="match status" value="1"/>
</dbReference>
<dbReference type="PANTHER" id="PTHR34473">
    <property type="entry name" value="UPF0699 TRANSMEMBRANE PROTEIN YDBS"/>
    <property type="match status" value="1"/>
</dbReference>
<feature type="transmembrane region" description="Helical" evidence="1">
    <location>
        <begin position="65"/>
        <end position="83"/>
    </location>
</feature>
<reference evidence="4" key="1">
    <citation type="journal article" date="2019" name="Int. J. Syst. Evol. Microbiol.">
        <title>The Global Catalogue of Microorganisms (GCM) 10K type strain sequencing project: providing services to taxonomists for standard genome sequencing and annotation.</title>
        <authorList>
            <consortium name="The Broad Institute Genomics Platform"/>
            <consortium name="The Broad Institute Genome Sequencing Center for Infectious Disease"/>
            <person name="Wu L."/>
            <person name="Ma J."/>
        </authorList>
    </citation>
    <scope>NUCLEOTIDE SEQUENCE [LARGE SCALE GENOMIC DNA]</scope>
    <source>
        <strain evidence="4">CGMCC 1.15422</strain>
    </source>
</reference>
<protein>
    <recommendedName>
        <fullName evidence="2">YdbS-like PH domain-containing protein</fullName>
    </recommendedName>
</protein>
<dbReference type="Proteomes" id="UP000605733">
    <property type="component" value="Unassembled WGS sequence"/>
</dbReference>
<evidence type="ECO:0000259" key="2">
    <source>
        <dbReference type="Pfam" id="PF03703"/>
    </source>
</evidence>
<evidence type="ECO:0000313" key="4">
    <source>
        <dbReference type="Proteomes" id="UP000605733"/>
    </source>
</evidence>